<dbReference type="InterPro" id="IPR014942">
    <property type="entry name" value="AbiEii"/>
</dbReference>
<organism evidence="1 2">
    <name type="scientific">Mycobacterium lacus</name>
    <dbReference type="NCBI Taxonomy" id="169765"/>
    <lineage>
        <taxon>Bacteria</taxon>
        <taxon>Bacillati</taxon>
        <taxon>Actinomycetota</taxon>
        <taxon>Actinomycetes</taxon>
        <taxon>Mycobacteriales</taxon>
        <taxon>Mycobacteriaceae</taxon>
        <taxon>Mycobacterium</taxon>
    </lineage>
</organism>
<sequence>MEVLAPERTLLEKLALLHDSAARSHDEKALERLVRGGRHLYDIQRLLNSEQVIAALDEIGAEGIARLSADIDKHSADAGFSHTPRPVGGYGESPLLDPLSSCRPALVRGYAQAMALVYGYRPSFDECIETIRAHSERL</sequence>
<gene>
    <name evidence="1" type="ORF">MLAC_30980</name>
</gene>
<dbReference type="Pfam" id="PF08843">
    <property type="entry name" value="AbiEii"/>
    <property type="match status" value="1"/>
</dbReference>
<accession>A0A1X1Y7V4</accession>
<dbReference type="AlphaFoldDB" id="A0A1X1Y7V4"/>
<evidence type="ECO:0000313" key="1">
    <source>
        <dbReference type="EMBL" id="BBX97804.1"/>
    </source>
</evidence>
<dbReference type="EMBL" id="AP022581">
    <property type="protein sequence ID" value="BBX97804.1"/>
    <property type="molecule type" value="Genomic_DNA"/>
</dbReference>
<dbReference type="KEGG" id="mlj:MLAC_30980"/>
<proteinExistence type="predicted"/>
<protein>
    <submittedName>
        <fullName evidence="1">Uncharacterized protein</fullName>
    </submittedName>
</protein>
<reference evidence="1 2" key="1">
    <citation type="journal article" date="2019" name="Emerg. Microbes Infect.">
        <title>Comprehensive subspecies identification of 175 nontuberculous mycobacteria species based on 7547 genomic profiles.</title>
        <authorList>
            <person name="Matsumoto Y."/>
            <person name="Kinjo T."/>
            <person name="Motooka D."/>
            <person name="Nabeya D."/>
            <person name="Jung N."/>
            <person name="Uechi K."/>
            <person name="Horii T."/>
            <person name="Iida T."/>
            <person name="Fujita J."/>
            <person name="Nakamura S."/>
        </authorList>
    </citation>
    <scope>NUCLEOTIDE SEQUENCE [LARGE SCALE GENOMIC DNA]</scope>
    <source>
        <strain evidence="1 2">JCM 15657</strain>
    </source>
</reference>
<dbReference type="RefSeq" id="WP_085160032.1">
    <property type="nucleotide sequence ID" value="NZ_AP022581.1"/>
</dbReference>
<evidence type="ECO:0000313" key="2">
    <source>
        <dbReference type="Proteomes" id="UP000466396"/>
    </source>
</evidence>
<keyword evidence="2" id="KW-1185">Reference proteome</keyword>
<dbReference type="Proteomes" id="UP000466396">
    <property type="component" value="Chromosome"/>
</dbReference>
<name>A0A1X1Y7V4_9MYCO</name>